<dbReference type="AlphaFoldDB" id="A0AAD3S412"/>
<feature type="chain" id="PRO_5042012259" evidence="1">
    <location>
        <begin position="27"/>
        <end position="82"/>
    </location>
</feature>
<name>A0AAD3S412_NEPGR</name>
<evidence type="ECO:0000313" key="3">
    <source>
        <dbReference type="Proteomes" id="UP001279734"/>
    </source>
</evidence>
<feature type="signal peptide" evidence="1">
    <location>
        <begin position="1"/>
        <end position="26"/>
    </location>
</feature>
<evidence type="ECO:0000313" key="2">
    <source>
        <dbReference type="EMBL" id="GMH03993.1"/>
    </source>
</evidence>
<gene>
    <name evidence="2" type="ORF">Nepgr_005832</name>
</gene>
<dbReference type="Proteomes" id="UP001279734">
    <property type="component" value="Unassembled WGS sequence"/>
</dbReference>
<accession>A0AAD3S412</accession>
<protein>
    <submittedName>
        <fullName evidence="2">Uncharacterized protein</fullName>
    </submittedName>
</protein>
<sequence length="82" mass="8407">MRKNSICLLLVVVLVAVSMHTSLVQCRKLGPEEAMISSCEQGAAGIVSFAVSANNSSSSTNSIVSSLRFVLASGPSKKGGGH</sequence>
<reference evidence="2" key="1">
    <citation type="submission" date="2023-05" db="EMBL/GenBank/DDBJ databases">
        <title>Nepenthes gracilis genome sequencing.</title>
        <authorList>
            <person name="Fukushima K."/>
        </authorList>
    </citation>
    <scope>NUCLEOTIDE SEQUENCE</scope>
    <source>
        <strain evidence="2">SING2019-196</strain>
    </source>
</reference>
<keyword evidence="1" id="KW-0732">Signal</keyword>
<organism evidence="2 3">
    <name type="scientific">Nepenthes gracilis</name>
    <name type="common">Slender pitcher plant</name>
    <dbReference type="NCBI Taxonomy" id="150966"/>
    <lineage>
        <taxon>Eukaryota</taxon>
        <taxon>Viridiplantae</taxon>
        <taxon>Streptophyta</taxon>
        <taxon>Embryophyta</taxon>
        <taxon>Tracheophyta</taxon>
        <taxon>Spermatophyta</taxon>
        <taxon>Magnoliopsida</taxon>
        <taxon>eudicotyledons</taxon>
        <taxon>Gunneridae</taxon>
        <taxon>Pentapetalae</taxon>
        <taxon>Caryophyllales</taxon>
        <taxon>Nepenthaceae</taxon>
        <taxon>Nepenthes</taxon>
    </lineage>
</organism>
<evidence type="ECO:0000256" key="1">
    <source>
        <dbReference type="SAM" id="SignalP"/>
    </source>
</evidence>
<keyword evidence="3" id="KW-1185">Reference proteome</keyword>
<dbReference type="EMBL" id="BSYO01000004">
    <property type="protein sequence ID" value="GMH03993.1"/>
    <property type="molecule type" value="Genomic_DNA"/>
</dbReference>
<proteinExistence type="predicted"/>
<comment type="caution">
    <text evidence="2">The sequence shown here is derived from an EMBL/GenBank/DDBJ whole genome shotgun (WGS) entry which is preliminary data.</text>
</comment>